<keyword evidence="2" id="KW-1185">Reference proteome</keyword>
<gene>
    <name evidence="1" type="ORF">KUTeg_005433</name>
</gene>
<protein>
    <submittedName>
        <fullName evidence="1">Uncharacterized protein</fullName>
    </submittedName>
</protein>
<reference evidence="1 2" key="1">
    <citation type="submission" date="2022-12" db="EMBL/GenBank/DDBJ databases">
        <title>Chromosome-level genome of Tegillarca granosa.</title>
        <authorList>
            <person name="Kim J."/>
        </authorList>
    </citation>
    <scope>NUCLEOTIDE SEQUENCE [LARGE SCALE GENOMIC DNA]</scope>
    <source>
        <strain evidence="1">Teg-2019</strain>
        <tissue evidence="1">Adductor muscle</tissue>
    </source>
</reference>
<sequence length="68" mass="8124">MPKGGMSDIPTEPRFVIPCIRSMKCYQKRFQLQIKKQVSDYVELRAFRGMSDMTTYKQNHKRKKRSSH</sequence>
<dbReference type="Proteomes" id="UP001217089">
    <property type="component" value="Unassembled WGS sequence"/>
</dbReference>
<organism evidence="1 2">
    <name type="scientific">Tegillarca granosa</name>
    <name type="common">Malaysian cockle</name>
    <name type="synonym">Anadara granosa</name>
    <dbReference type="NCBI Taxonomy" id="220873"/>
    <lineage>
        <taxon>Eukaryota</taxon>
        <taxon>Metazoa</taxon>
        <taxon>Spiralia</taxon>
        <taxon>Lophotrochozoa</taxon>
        <taxon>Mollusca</taxon>
        <taxon>Bivalvia</taxon>
        <taxon>Autobranchia</taxon>
        <taxon>Pteriomorphia</taxon>
        <taxon>Arcoida</taxon>
        <taxon>Arcoidea</taxon>
        <taxon>Arcidae</taxon>
        <taxon>Tegillarca</taxon>
    </lineage>
</organism>
<accession>A0ABQ9FJR4</accession>
<proteinExistence type="predicted"/>
<name>A0ABQ9FJR4_TEGGR</name>
<comment type="caution">
    <text evidence="1">The sequence shown here is derived from an EMBL/GenBank/DDBJ whole genome shotgun (WGS) entry which is preliminary data.</text>
</comment>
<evidence type="ECO:0000313" key="1">
    <source>
        <dbReference type="EMBL" id="KAJ8317529.1"/>
    </source>
</evidence>
<evidence type="ECO:0000313" key="2">
    <source>
        <dbReference type="Proteomes" id="UP001217089"/>
    </source>
</evidence>
<dbReference type="EMBL" id="JARBDR010000246">
    <property type="protein sequence ID" value="KAJ8317529.1"/>
    <property type="molecule type" value="Genomic_DNA"/>
</dbReference>